<name>A0A7J6V715_THATH</name>
<sequence>MSEEDKLFNFICGLQEWAQSELRRYNLKDLPSAIAAADRLVDFKAHTSSSAEDGEKKNWGKTGSKGCFICDGPHLAKACPRREELDVLETEGESDEESDEVSKENSDEGESEENSDEEESEEESEEEEAVAGVPE</sequence>
<feature type="compositionally biased region" description="Acidic residues" evidence="1">
    <location>
        <begin position="107"/>
        <end position="129"/>
    </location>
</feature>
<dbReference type="Proteomes" id="UP000554482">
    <property type="component" value="Unassembled WGS sequence"/>
</dbReference>
<evidence type="ECO:0000313" key="3">
    <source>
        <dbReference type="Proteomes" id="UP000554482"/>
    </source>
</evidence>
<dbReference type="AlphaFoldDB" id="A0A7J6V715"/>
<organism evidence="2 3">
    <name type="scientific">Thalictrum thalictroides</name>
    <name type="common">Rue-anemone</name>
    <name type="synonym">Anemone thalictroides</name>
    <dbReference type="NCBI Taxonomy" id="46969"/>
    <lineage>
        <taxon>Eukaryota</taxon>
        <taxon>Viridiplantae</taxon>
        <taxon>Streptophyta</taxon>
        <taxon>Embryophyta</taxon>
        <taxon>Tracheophyta</taxon>
        <taxon>Spermatophyta</taxon>
        <taxon>Magnoliopsida</taxon>
        <taxon>Ranunculales</taxon>
        <taxon>Ranunculaceae</taxon>
        <taxon>Thalictroideae</taxon>
        <taxon>Thalictrum</taxon>
    </lineage>
</organism>
<evidence type="ECO:0000256" key="1">
    <source>
        <dbReference type="SAM" id="MobiDB-lite"/>
    </source>
</evidence>
<accession>A0A7J6V715</accession>
<feature type="region of interest" description="Disordered" evidence="1">
    <location>
        <begin position="46"/>
        <end position="65"/>
    </location>
</feature>
<feature type="region of interest" description="Disordered" evidence="1">
    <location>
        <begin position="80"/>
        <end position="135"/>
    </location>
</feature>
<dbReference type="OrthoDB" id="1939000at2759"/>
<keyword evidence="3" id="KW-1185">Reference proteome</keyword>
<reference evidence="2 3" key="1">
    <citation type="submission" date="2020-06" db="EMBL/GenBank/DDBJ databases">
        <title>Transcriptomic and genomic resources for Thalictrum thalictroides and T. hernandezii: Facilitating candidate gene discovery in an emerging model plant lineage.</title>
        <authorList>
            <person name="Arias T."/>
            <person name="Riano-Pachon D.M."/>
            <person name="Di Stilio V.S."/>
        </authorList>
    </citation>
    <scope>NUCLEOTIDE SEQUENCE [LARGE SCALE GENOMIC DNA]</scope>
    <source>
        <strain evidence="3">cv. WT478/WT964</strain>
        <tissue evidence="2">Leaves</tissue>
    </source>
</reference>
<dbReference type="EMBL" id="JABWDY010037410">
    <property type="protein sequence ID" value="KAF5180438.1"/>
    <property type="molecule type" value="Genomic_DNA"/>
</dbReference>
<gene>
    <name evidence="2" type="ORF">FRX31_029975</name>
</gene>
<evidence type="ECO:0000313" key="2">
    <source>
        <dbReference type="EMBL" id="KAF5180438.1"/>
    </source>
</evidence>
<protein>
    <submittedName>
        <fullName evidence="2">Uncharacterized protein</fullName>
    </submittedName>
</protein>
<feature type="compositionally biased region" description="Acidic residues" evidence="1">
    <location>
        <begin position="86"/>
        <end position="99"/>
    </location>
</feature>
<proteinExistence type="predicted"/>
<comment type="caution">
    <text evidence="2">The sequence shown here is derived from an EMBL/GenBank/DDBJ whole genome shotgun (WGS) entry which is preliminary data.</text>
</comment>